<name>A0A5C5XSR0_9BACT</name>
<keyword evidence="2" id="KW-0472">Membrane</keyword>
<evidence type="ECO:0000259" key="3">
    <source>
        <dbReference type="PROSITE" id="PS50902"/>
    </source>
</evidence>
<dbReference type="PROSITE" id="PS50902">
    <property type="entry name" value="FLAVODOXIN_LIKE"/>
    <property type="match status" value="1"/>
</dbReference>
<keyword evidence="5" id="KW-1185">Reference proteome</keyword>
<dbReference type="GO" id="GO:0050660">
    <property type="term" value="F:flavin adenine dinucleotide binding"/>
    <property type="evidence" value="ECO:0007669"/>
    <property type="project" value="TreeGrafter"/>
</dbReference>
<keyword evidence="4" id="KW-0560">Oxidoreductase</keyword>
<feature type="transmembrane region" description="Helical" evidence="2">
    <location>
        <begin position="46"/>
        <end position="65"/>
    </location>
</feature>
<comment type="caution">
    <text evidence="4">The sequence shown here is derived from an EMBL/GenBank/DDBJ whole genome shotgun (WGS) entry which is preliminary data.</text>
</comment>
<dbReference type="EMBL" id="SJPK01000009">
    <property type="protein sequence ID" value="TWT64742.1"/>
    <property type="molecule type" value="Genomic_DNA"/>
</dbReference>
<protein>
    <submittedName>
        <fullName evidence="4">Sulfite reductase [NADPH] flavoprotein alpha-component</fullName>
        <ecNumber evidence="4">1.8.1.2</ecNumber>
    </submittedName>
</protein>
<evidence type="ECO:0000256" key="2">
    <source>
        <dbReference type="SAM" id="Phobius"/>
    </source>
</evidence>
<evidence type="ECO:0000313" key="5">
    <source>
        <dbReference type="Proteomes" id="UP000318053"/>
    </source>
</evidence>
<keyword evidence="1" id="KW-0285">Flavoprotein</keyword>
<dbReference type="SUPFAM" id="SSF52218">
    <property type="entry name" value="Flavoproteins"/>
    <property type="match status" value="1"/>
</dbReference>
<dbReference type="AlphaFoldDB" id="A0A5C5XSR0"/>
<keyword evidence="2" id="KW-1133">Transmembrane helix</keyword>
<dbReference type="GO" id="GO:0010181">
    <property type="term" value="F:FMN binding"/>
    <property type="evidence" value="ECO:0007669"/>
    <property type="project" value="InterPro"/>
</dbReference>
<dbReference type="Proteomes" id="UP000318053">
    <property type="component" value="Unassembled WGS sequence"/>
</dbReference>
<gene>
    <name evidence="4" type="primary">cysJ_1</name>
    <name evidence="4" type="ORF">CA85_35270</name>
</gene>
<keyword evidence="2" id="KW-0812">Transmembrane</keyword>
<feature type="transmembrane region" description="Helical" evidence="2">
    <location>
        <begin position="12"/>
        <end position="34"/>
    </location>
</feature>
<dbReference type="GO" id="GO:0005829">
    <property type="term" value="C:cytosol"/>
    <property type="evidence" value="ECO:0007669"/>
    <property type="project" value="TreeGrafter"/>
</dbReference>
<evidence type="ECO:0000256" key="1">
    <source>
        <dbReference type="ARBA" id="ARBA00022630"/>
    </source>
</evidence>
<dbReference type="PANTHER" id="PTHR19384:SF17">
    <property type="entry name" value="NADPH--CYTOCHROME P450 REDUCTASE"/>
    <property type="match status" value="1"/>
</dbReference>
<dbReference type="Gene3D" id="3.40.50.360">
    <property type="match status" value="1"/>
</dbReference>
<dbReference type="PANTHER" id="PTHR19384">
    <property type="entry name" value="NITRIC OXIDE SYNTHASE-RELATED"/>
    <property type="match status" value="1"/>
</dbReference>
<dbReference type="RefSeq" id="WP_146392456.1">
    <property type="nucleotide sequence ID" value="NZ_SJPK01000009.1"/>
</dbReference>
<dbReference type="OrthoDB" id="9816402at2"/>
<organism evidence="4 5">
    <name type="scientific">Allorhodopirellula solitaria</name>
    <dbReference type="NCBI Taxonomy" id="2527987"/>
    <lineage>
        <taxon>Bacteria</taxon>
        <taxon>Pseudomonadati</taxon>
        <taxon>Planctomycetota</taxon>
        <taxon>Planctomycetia</taxon>
        <taxon>Pirellulales</taxon>
        <taxon>Pirellulaceae</taxon>
        <taxon>Allorhodopirellula</taxon>
    </lineage>
</organism>
<evidence type="ECO:0000313" key="4">
    <source>
        <dbReference type="EMBL" id="TWT64742.1"/>
    </source>
</evidence>
<dbReference type="InterPro" id="IPR029039">
    <property type="entry name" value="Flavoprotein-like_sf"/>
</dbReference>
<sequence>MMNCCSLPTKTTLASVLAGVVVAIAALLCLWWTPGDWWPASPLPSRLYWAAGVGAAYLLLAGWAWRNSAQRQTRAQTPTPHVAPRSDSVLVVYASETGFAESLAHQTHDHLQQRGTPVHLAPIDAITSEQLVAAKQALFIASTAGQGDPPDHAMEFSESLMQQSLSLRELKFGVLALGDRSYDEYCAFGHDITTWLRGCGAETLFDIIEVDDGDPEALQHWESRVASVS</sequence>
<dbReference type="InterPro" id="IPR008254">
    <property type="entry name" value="Flavodoxin/NO_synth"/>
</dbReference>
<dbReference type="PRINTS" id="PR00369">
    <property type="entry name" value="FLAVODOXIN"/>
</dbReference>
<proteinExistence type="predicted"/>
<accession>A0A5C5XSR0</accession>
<feature type="domain" description="Flavodoxin-like" evidence="3">
    <location>
        <begin position="89"/>
        <end position="226"/>
    </location>
</feature>
<reference evidence="4 5" key="1">
    <citation type="submission" date="2019-02" db="EMBL/GenBank/DDBJ databases">
        <title>Deep-cultivation of Planctomycetes and their phenomic and genomic characterization uncovers novel biology.</title>
        <authorList>
            <person name="Wiegand S."/>
            <person name="Jogler M."/>
            <person name="Boedeker C."/>
            <person name="Pinto D."/>
            <person name="Vollmers J."/>
            <person name="Rivas-Marin E."/>
            <person name="Kohn T."/>
            <person name="Peeters S.H."/>
            <person name="Heuer A."/>
            <person name="Rast P."/>
            <person name="Oberbeckmann S."/>
            <person name="Bunk B."/>
            <person name="Jeske O."/>
            <person name="Meyerdierks A."/>
            <person name="Storesund J.E."/>
            <person name="Kallscheuer N."/>
            <person name="Luecker S."/>
            <person name="Lage O.M."/>
            <person name="Pohl T."/>
            <person name="Merkel B.J."/>
            <person name="Hornburger P."/>
            <person name="Mueller R.-W."/>
            <person name="Bruemmer F."/>
            <person name="Labrenz M."/>
            <person name="Spormann A.M."/>
            <person name="Op Den Camp H."/>
            <person name="Overmann J."/>
            <person name="Amann R."/>
            <person name="Jetten M.S.M."/>
            <person name="Mascher T."/>
            <person name="Medema M.H."/>
            <person name="Devos D.P."/>
            <person name="Kaster A.-K."/>
            <person name="Ovreas L."/>
            <person name="Rohde M."/>
            <person name="Galperin M.Y."/>
            <person name="Jogler C."/>
        </authorList>
    </citation>
    <scope>NUCLEOTIDE SEQUENCE [LARGE SCALE GENOMIC DNA]</scope>
    <source>
        <strain evidence="4 5">CA85</strain>
    </source>
</reference>
<dbReference type="InterPro" id="IPR001094">
    <property type="entry name" value="Flavdoxin-like"/>
</dbReference>
<dbReference type="EC" id="1.8.1.2" evidence="4"/>
<dbReference type="GO" id="GO:0004783">
    <property type="term" value="F:sulfite reductase (NADPH) activity"/>
    <property type="evidence" value="ECO:0007669"/>
    <property type="project" value="UniProtKB-EC"/>
</dbReference>
<dbReference type="Pfam" id="PF00258">
    <property type="entry name" value="Flavodoxin_1"/>
    <property type="match status" value="1"/>
</dbReference>